<organism evidence="1 2">
    <name type="scientific">Aeromonas phage vB_AhyS-A18P4</name>
    <dbReference type="NCBI Taxonomy" id="2608321"/>
    <lineage>
        <taxon>Viruses</taxon>
        <taxon>Duplodnaviria</taxon>
        <taxon>Heunggongvirae</taxon>
        <taxon>Uroviricota</taxon>
        <taxon>Caudoviricetes</taxon>
        <taxon>Casjensviridae</taxon>
        <taxon>Sharonstreetvirus</taxon>
        <taxon>Sharonstreetvirus A18P4</taxon>
    </lineage>
</organism>
<evidence type="ECO:0000313" key="2">
    <source>
        <dbReference type="Proteomes" id="UP000326305"/>
    </source>
</evidence>
<reference evidence="1 2" key="1">
    <citation type="submission" date="2019-08" db="EMBL/GenBank/DDBJ databases">
        <authorList>
            <person name="Zhang R."/>
        </authorList>
    </citation>
    <scope>NUCLEOTIDE SEQUENCE [LARGE SCALE GENOMIC DNA]</scope>
</reference>
<protein>
    <submittedName>
        <fullName evidence="1">RES domain-containing protein</fullName>
    </submittedName>
</protein>
<dbReference type="Proteomes" id="UP000326305">
    <property type="component" value="Segment"/>
</dbReference>
<keyword evidence="2" id="KW-1185">Reference proteome</keyword>
<proteinExistence type="predicted"/>
<accession>A0A5J6T405</accession>
<sequence>MSKPIPLDPYVVEITRETEEDGFQQFSLVARFKVEAADYSIAEAIGRSLTQCLPMEYRTTYHVNAKDDEEI</sequence>
<dbReference type="EMBL" id="MN317029">
    <property type="protein sequence ID" value="QFG04427.1"/>
    <property type="molecule type" value="Genomic_DNA"/>
</dbReference>
<dbReference type="KEGG" id="vg:62680774"/>
<dbReference type="GeneID" id="62680774"/>
<evidence type="ECO:0000313" key="1">
    <source>
        <dbReference type="EMBL" id="QFG04427.1"/>
    </source>
</evidence>
<dbReference type="RefSeq" id="YP_009998192.1">
    <property type="nucleotide sequence ID" value="NC_052984.1"/>
</dbReference>
<name>A0A5J6T405_9CAUD</name>